<name>A0AAD7ZJN4_DIPPU</name>
<dbReference type="EMBL" id="JASPKZ010007878">
    <property type="protein sequence ID" value="KAJ9581611.1"/>
    <property type="molecule type" value="Genomic_DNA"/>
</dbReference>
<feature type="transmembrane region" description="Helical" evidence="1">
    <location>
        <begin position="44"/>
        <end position="61"/>
    </location>
</feature>
<feature type="transmembrane region" description="Helical" evidence="1">
    <location>
        <begin position="117"/>
        <end position="137"/>
    </location>
</feature>
<gene>
    <name evidence="2" type="ORF">L9F63_023194</name>
</gene>
<keyword evidence="1" id="KW-1133">Transmembrane helix</keyword>
<reference evidence="2" key="1">
    <citation type="journal article" date="2023" name="IScience">
        <title>Live-bearing cockroach genome reveals convergent evolutionary mechanisms linked to viviparity in insects and beyond.</title>
        <authorList>
            <person name="Fouks B."/>
            <person name="Harrison M.C."/>
            <person name="Mikhailova A.A."/>
            <person name="Marchal E."/>
            <person name="English S."/>
            <person name="Carruthers M."/>
            <person name="Jennings E.C."/>
            <person name="Chiamaka E.L."/>
            <person name="Frigard R.A."/>
            <person name="Pippel M."/>
            <person name="Attardo G.M."/>
            <person name="Benoit J.B."/>
            <person name="Bornberg-Bauer E."/>
            <person name="Tobe S.S."/>
        </authorList>
    </citation>
    <scope>NUCLEOTIDE SEQUENCE</scope>
    <source>
        <strain evidence="2">Stay&amp;Tobe</strain>
    </source>
</reference>
<reference evidence="2" key="2">
    <citation type="submission" date="2023-05" db="EMBL/GenBank/DDBJ databases">
        <authorList>
            <person name="Fouks B."/>
        </authorList>
    </citation>
    <scope>NUCLEOTIDE SEQUENCE</scope>
    <source>
        <strain evidence="2">Stay&amp;Tobe</strain>
        <tissue evidence="2">Testes</tissue>
    </source>
</reference>
<dbReference type="Proteomes" id="UP001233999">
    <property type="component" value="Unassembled WGS sequence"/>
</dbReference>
<evidence type="ECO:0000313" key="3">
    <source>
        <dbReference type="Proteomes" id="UP001233999"/>
    </source>
</evidence>
<protein>
    <submittedName>
        <fullName evidence="2">Uncharacterized protein</fullName>
    </submittedName>
</protein>
<sequence>MYTSYFLLVGFITYSLHFSYDNLPGPSFVKYAFYISSNGSSHSGQIGVLAMIIYFLKVVLFPFFTSSYFFCLVFPILDLLLILMEKKEHAKNFFVVKQIADIFPSFIFPSLLSLPVFGLSFMLVILMAIYFCMYFALNRSSPATIHYRKETPKTFLTIFFLGNII</sequence>
<evidence type="ECO:0000256" key="1">
    <source>
        <dbReference type="SAM" id="Phobius"/>
    </source>
</evidence>
<feature type="non-terminal residue" evidence="2">
    <location>
        <position position="165"/>
    </location>
</feature>
<keyword evidence="1" id="KW-0472">Membrane</keyword>
<proteinExistence type="predicted"/>
<feature type="transmembrane region" description="Helical" evidence="1">
    <location>
        <begin position="67"/>
        <end position="84"/>
    </location>
</feature>
<feature type="transmembrane region" description="Helical" evidence="1">
    <location>
        <begin position="6"/>
        <end position="23"/>
    </location>
</feature>
<dbReference type="AlphaFoldDB" id="A0AAD7ZJN4"/>
<keyword evidence="3" id="KW-1185">Reference proteome</keyword>
<keyword evidence="1" id="KW-0812">Transmembrane</keyword>
<organism evidence="2 3">
    <name type="scientific">Diploptera punctata</name>
    <name type="common">Pacific beetle cockroach</name>
    <dbReference type="NCBI Taxonomy" id="6984"/>
    <lineage>
        <taxon>Eukaryota</taxon>
        <taxon>Metazoa</taxon>
        <taxon>Ecdysozoa</taxon>
        <taxon>Arthropoda</taxon>
        <taxon>Hexapoda</taxon>
        <taxon>Insecta</taxon>
        <taxon>Pterygota</taxon>
        <taxon>Neoptera</taxon>
        <taxon>Polyneoptera</taxon>
        <taxon>Dictyoptera</taxon>
        <taxon>Blattodea</taxon>
        <taxon>Blaberoidea</taxon>
        <taxon>Blaberidae</taxon>
        <taxon>Diplopterinae</taxon>
        <taxon>Diploptera</taxon>
    </lineage>
</organism>
<evidence type="ECO:0000313" key="2">
    <source>
        <dbReference type="EMBL" id="KAJ9581611.1"/>
    </source>
</evidence>
<accession>A0AAD7ZJN4</accession>
<comment type="caution">
    <text evidence="2">The sequence shown here is derived from an EMBL/GenBank/DDBJ whole genome shotgun (WGS) entry which is preliminary data.</text>
</comment>